<evidence type="ECO:0000256" key="4">
    <source>
        <dbReference type="ARBA" id="ARBA00022519"/>
    </source>
</evidence>
<evidence type="ECO:0000256" key="3">
    <source>
        <dbReference type="ARBA" id="ARBA00022475"/>
    </source>
</evidence>
<comment type="function">
    <text evidence="14">Catalyzes cross-linking of the peptidoglycan cell wall.</text>
</comment>
<comment type="catalytic activity">
    <reaction evidence="14">
        <text>Preferential cleavage: (Ac)2-L-Lys-D-Ala-|-D-Ala. Also transpeptidation of peptidyl-alanyl moieties that are N-acyl substituents of D-alanine.</text>
        <dbReference type="EC" id="3.4.16.4"/>
    </reaction>
</comment>
<keyword evidence="5 14" id="KW-0121">Carboxypeptidase</keyword>
<evidence type="ECO:0000256" key="11">
    <source>
        <dbReference type="ARBA" id="ARBA00022989"/>
    </source>
</evidence>
<dbReference type="FunFam" id="3.40.710.10:FF:000024">
    <property type="entry name" value="Penicillin-binding protein 2"/>
    <property type="match status" value="1"/>
</dbReference>
<dbReference type="Gene3D" id="3.40.710.10">
    <property type="entry name" value="DD-peptidase/beta-lactamase superfamily"/>
    <property type="match status" value="1"/>
</dbReference>
<dbReference type="Pfam" id="PF00905">
    <property type="entry name" value="Transpeptidase"/>
    <property type="match status" value="1"/>
</dbReference>
<keyword evidence="4 14" id="KW-0997">Cell inner membrane</keyword>
<evidence type="ECO:0000256" key="7">
    <source>
        <dbReference type="ARBA" id="ARBA00022692"/>
    </source>
</evidence>
<dbReference type="EMBL" id="CAADFE010000007">
    <property type="protein sequence ID" value="VFJ65281.1"/>
    <property type="molecule type" value="Genomic_DNA"/>
</dbReference>
<keyword evidence="10 14" id="KW-0573">Peptidoglycan synthesis</keyword>
<dbReference type="PANTHER" id="PTHR30627:SF2">
    <property type="entry name" value="PEPTIDOGLYCAN D,D-TRANSPEPTIDASE MRDA"/>
    <property type="match status" value="1"/>
</dbReference>
<dbReference type="Gene3D" id="3.90.1310.10">
    <property type="entry name" value="Penicillin-binding protein 2a (Domain 2)"/>
    <property type="match status" value="1"/>
</dbReference>
<evidence type="ECO:0000256" key="6">
    <source>
        <dbReference type="ARBA" id="ARBA00022670"/>
    </source>
</evidence>
<dbReference type="GO" id="GO:0008658">
    <property type="term" value="F:penicillin binding"/>
    <property type="evidence" value="ECO:0007669"/>
    <property type="project" value="UniProtKB-UniRule"/>
</dbReference>
<dbReference type="PANTHER" id="PTHR30627">
    <property type="entry name" value="PEPTIDOGLYCAN D,D-TRANSPEPTIDASE"/>
    <property type="match status" value="1"/>
</dbReference>
<keyword evidence="7 14" id="KW-0812">Transmembrane</keyword>
<feature type="transmembrane region" description="Helical" evidence="14">
    <location>
        <begin position="27"/>
        <end position="48"/>
    </location>
</feature>
<accession>A0A450TE81</accession>
<dbReference type="InterPro" id="IPR017790">
    <property type="entry name" value="Penicillin-binding_protein_2"/>
</dbReference>
<dbReference type="InterPro" id="IPR036138">
    <property type="entry name" value="PBP_dimer_sf"/>
</dbReference>
<evidence type="ECO:0000256" key="5">
    <source>
        <dbReference type="ARBA" id="ARBA00022645"/>
    </source>
</evidence>
<keyword evidence="11 14" id="KW-1133">Transmembrane helix</keyword>
<dbReference type="InterPro" id="IPR050515">
    <property type="entry name" value="Beta-lactam/transpept"/>
</dbReference>
<feature type="domain" description="Penicillin-binding protein dimerisation" evidence="16">
    <location>
        <begin position="76"/>
        <end position="244"/>
    </location>
</feature>
<dbReference type="UniPathway" id="UPA00219"/>
<feature type="domain" description="Penicillin-binding protein transpeptidase" evidence="15">
    <location>
        <begin position="278"/>
        <end position="617"/>
    </location>
</feature>
<keyword evidence="9 14" id="KW-0133">Cell shape</keyword>
<comment type="pathway">
    <text evidence="14">Cell wall biogenesis; peptidoglycan biosynthesis.</text>
</comment>
<evidence type="ECO:0000256" key="12">
    <source>
        <dbReference type="ARBA" id="ARBA00023136"/>
    </source>
</evidence>
<comment type="similarity">
    <text evidence="14">Belongs to the transpeptidase family. MrdA subfamily.</text>
</comment>
<dbReference type="EC" id="3.4.16.4" evidence="14"/>
<dbReference type="NCBIfam" id="TIGR03423">
    <property type="entry name" value="pbp2_mrdA"/>
    <property type="match status" value="1"/>
</dbReference>
<reference evidence="17" key="1">
    <citation type="submission" date="2019-02" db="EMBL/GenBank/DDBJ databases">
        <authorList>
            <person name="Gruber-Vodicka R. H."/>
            <person name="Seah K. B. B."/>
        </authorList>
    </citation>
    <scope>NUCLEOTIDE SEQUENCE</scope>
    <source>
        <strain evidence="17">BECK_BZ131</strain>
    </source>
</reference>
<comment type="caution">
    <text evidence="14">Lacks conserved residue(s) required for the propagation of feature annotation.</text>
</comment>
<dbReference type="GO" id="GO:0009252">
    <property type="term" value="P:peptidoglycan biosynthetic process"/>
    <property type="evidence" value="ECO:0007669"/>
    <property type="project" value="UniProtKB-UniRule"/>
</dbReference>
<feature type="active site" description="Acyl-ester intermediate" evidence="14">
    <location>
        <position position="337"/>
    </location>
</feature>
<evidence type="ECO:0000256" key="13">
    <source>
        <dbReference type="ARBA" id="ARBA00023316"/>
    </source>
</evidence>
<dbReference type="AlphaFoldDB" id="A0A450TE81"/>
<dbReference type="Pfam" id="PF03717">
    <property type="entry name" value="PBP_dimer"/>
    <property type="match status" value="1"/>
</dbReference>
<comment type="subcellular location">
    <subcellularLocation>
        <location evidence="14">Cell inner membrane</location>
        <topology evidence="14">Single-pass membrane protein</topology>
    </subcellularLocation>
    <subcellularLocation>
        <location evidence="2">Cell membrane</location>
    </subcellularLocation>
    <subcellularLocation>
        <location evidence="1">Membrane</location>
        <topology evidence="1">Single-pass membrane protein</topology>
    </subcellularLocation>
</comment>
<keyword evidence="6 14" id="KW-0645">Protease</keyword>
<dbReference type="GO" id="GO:0005886">
    <property type="term" value="C:plasma membrane"/>
    <property type="evidence" value="ECO:0007669"/>
    <property type="project" value="UniProtKB-SubCell"/>
</dbReference>
<dbReference type="InterPro" id="IPR001460">
    <property type="entry name" value="PCN-bd_Tpept"/>
</dbReference>
<evidence type="ECO:0000256" key="14">
    <source>
        <dbReference type="HAMAP-Rule" id="MF_02081"/>
    </source>
</evidence>
<evidence type="ECO:0000256" key="1">
    <source>
        <dbReference type="ARBA" id="ARBA00004167"/>
    </source>
</evidence>
<evidence type="ECO:0000313" key="17">
    <source>
        <dbReference type="EMBL" id="VFJ65281.1"/>
    </source>
</evidence>
<organism evidence="17">
    <name type="scientific">Candidatus Kentrum sp. FW</name>
    <dbReference type="NCBI Taxonomy" id="2126338"/>
    <lineage>
        <taxon>Bacteria</taxon>
        <taxon>Pseudomonadati</taxon>
        <taxon>Pseudomonadota</taxon>
        <taxon>Gammaproteobacteria</taxon>
        <taxon>Candidatus Kentrum</taxon>
    </lineage>
</organism>
<protein>
    <recommendedName>
        <fullName evidence="14">Peptidoglycan D,D-transpeptidase MrdA</fullName>
        <ecNumber evidence="14">3.4.16.4</ecNumber>
    </recommendedName>
    <alternativeName>
        <fullName evidence="14">Penicillin-binding protein 2</fullName>
        <shortName evidence="14">PBP-2</shortName>
    </alternativeName>
</protein>
<dbReference type="SUPFAM" id="SSF56601">
    <property type="entry name" value="beta-lactamase/transpeptidase-like"/>
    <property type="match status" value="1"/>
</dbReference>
<dbReference type="GO" id="GO:0071972">
    <property type="term" value="F:peptidoglycan L,D-transpeptidase activity"/>
    <property type="evidence" value="ECO:0007669"/>
    <property type="project" value="TreeGrafter"/>
</dbReference>
<evidence type="ECO:0000259" key="15">
    <source>
        <dbReference type="Pfam" id="PF00905"/>
    </source>
</evidence>
<dbReference type="SUPFAM" id="SSF56519">
    <property type="entry name" value="Penicillin binding protein dimerisation domain"/>
    <property type="match status" value="1"/>
</dbReference>
<evidence type="ECO:0000256" key="10">
    <source>
        <dbReference type="ARBA" id="ARBA00022984"/>
    </source>
</evidence>
<dbReference type="GO" id="GO:0071555">
    <property type="term" value="P:cell wall organization"/>
    <property type="evidence" value="ECO:0007669"/>
    <property type="project" value="UniProtKB-KW"/>
</dbReference>
<evidence type="ECO:0000256" key="2">
    <source>
        <dbReference type="ARBA" id="ARBA00004236"/>
    </source>
</evidence>
<keyword evidence="8 14" id="KW-0378">Hydrolase</keyword>
<gene>
    <name evidence="14" type="primary">mrdA</name>
    <name evidence="17" type="ORF">BECKFW1821C_GA0114237_100738</name>
</gene>
<keyword evidence="3 14" id="KW-1003">Cell membrane</keyword>
<dbReference type="InterPro" id="IPR005311">
    <property type="entry name" value="PBP_dimer"/>
</dbReference>
<proteinExistence type="inferred from homology"/>
<dbReference type="Gene3D" id="3.30.1390.30">
    <property type="entry name" value="Penicillin-binding protein 2a, domain 3"/>
    <property type="match status" value="1"/>
</dbReference>
<evidence type="ECO:0000256" key="8">
    <source>
        <dbReference type="ARBA" id="ARBA00022801"/>
    </source>
</evidence>
<dbReference type="InterPro" id="IPR012338">
    <property type="entry name" value="Beta-lactam/transpept-like"/>
</dbReference>
<dbReference type="GO" id="GO:0006508">
    <property type="term" value="P:proteolysis"/>
    <property type="evidence" value="ECO:0007669"/>
    <property type="project" value="UniProtKB-KW"/>
</dbReference>
<evidence type="ECO:0000256" key="9">
    <source>
        <dbReference type="ARBA" id="ARBA00022960"/>
    </source>
</evidence>
<sequence>MKIQVLMAIYIMLSGFAIKNIAKELSLFRTRIIIACCVIIVLSLVLIAQLTKLQVFEHEHFQTLSHDNRVKIVPLSPSRGLIFDRNGVVLARNTPSYSLEVVPETVPDIEVMLQEITDIINLNDGDRKRFKQSLNQTYRFQSVPLKHRLSEVEVARFAANRHRFPGVDIQAHLTRNYPQGSMGVHVIGYVSRINERELARLDSVNYRATSHIGKTGVEQAYEKLLHGRVGYQHIEVNAQGRTIRILPHTPPISGTNLYLTIDASLQAVAEAALKEEKGAVVAIEPTSGAILVLASMPGFDPNPFVHGIKEDTYHALRSSQNQPLFNRALSGQYPPGSTIKPFVGLAGLEHNPDYFRHRIWCPGWYRLKGLKHTYRDWKKKGHGQVDLHRAIVESCDVYFYKLAFMLGIDNLHDYLTKFGFGQKTGIDISGEMSGLMPSSAWKYANHNEIWFPGETLITGIGQGFTLATPLQLAVVTATLAMRGLQFKPKIIHRSITPMSKQVTIKSIHTNTITTPNPSNWDQVINAMADVVHAAMGTAHDVCLDCSYRMAGKTGTAQVFSIGQNEEYDGDKLDKKLHDHGLFIGFAPIDNPQIAISVIVENGGNGSQSAAPIARAVLDHYLNEK</sequence>
<dbReference type="GO" id="GO:0008360">
    <property type="term" value="P:regulation of cell shape"/>
    <property type="evidence" value="ECO:0007669"/>
    <property type="project" value="UniProtKB-KW"/>
</dbReference>
<dbReference type="HAMAP" id="MF_02081">
    <property type="entry name" value="MrdA_transpept"/>
    <property type="match status" value="1"/>
</dbReference>
<keyword evidence="13 14" id="KW-0961">Cell wall biogenesis/degradation</keyword>
<evidence type="ECO:0000259" key="16">
    <source>
        <dbReference type="Pfam" id="PF03717"/>
    </source>
</evidence>
<dbReference type="GO" id="GO:0009002">
    <property type="term" value="F:serine-type D-Ala-D-Ala carboxypeptidase activity"/>
    <property type="evidence" value="ECO:0007669"/>
    <property type="project" value="UniProtKB-UniRule"/>
</dbReference>
<keyword evidence="12 14" id="KW-0472">Membrane</keyword>
<name>A0A450TE81_9GAMM</name>